<keyword evidence="4" id="KW-1185">Reference proteome</keyword>
<proteinExistence type="predicted"/>
<dbReference type="Gramene" id="OGLUM09G18730.1">
    <property type="protein sequence ID" value="OGLUM09G18730.1"/>
    <property type="gene ID" value="OGLUM09G18730"/>
</dbReference>
<sequence length="154" mass="16185">MAFAARMKELMRKYGKVAIGVHLSVSCASITGLYVAIDNNVDVDAIFRRIGISPSGGVAGDEAAETPTPSAAVPEEAPPRNRTRELVASSGGALALALMCNKALLPVRVPVTLALTPPVARCSLFWEIDAYSPSRTACSECNAVNYSMLQFGAV</sequence>
<evidence type="ECO:0000259" key="2">
    <source>
        <dbReference type="Pfam" id="PF06916"/>
    </source>
</evidence>
<organism evidence="3">
    <name type="scientific">Oryza glumipatula</name>
    <dbReference type="NCBI Taxonomy" id="40148"/>
    <lineage>
        <taxon>Eukaryota</taxon>
        <taxon>Viridiplantae</taxon>
        <taxon>Streptophyta</taxon>
        <taxon>Embryophyta</taxon>
        <taxon>Tracheophyta</taxon>
        <taxon>Spermatophyta</taxon>
        <taxon>Magnoliopsida</taxon>
        <taxon>Liliopsida</taxon>
        <taxon>Poales</taxon>
        <taxon>Poaceae</taxon>
        <taxon>BOP clade</taxon>
        <taxon>Oryzoideae</taxon>
        <taxon>Oryzeae</taxon>
        <taxon>Oryzinae</taxon>
        <taxon>Oryza</taxon>
    </lineage>
</organism>
<dbReference type="GO" id="GO:0005739">
    <property type="term" value="C:mitochondrion"/>
    <property type="evidence" value="ECO:0007669"/>
    <property type="project" value="TreeGrafter"/>
</dbReference>
<evidence type="ECO:0000313" key="4">
    <source>
        <dbReference type="Proteomes" id="UP000026961"/>
    </source>
</evidence>
<dbReference type="PROSITE" id="PS51257">
    <property type="entry name" value="PROKAR_LIPOPROTEIN"/>
    <property type="match status" value="1"/>
</dbReference>
<dbReference type="Pfam" id="PF06916">
    <property type="entry name" value="FAM210A-B_dom"/>
    <property type="match status" value="1"/>
</dbReference>
<dbReference type="HOGENOM" id="CLU_1930830_0_0_1"/>
<accession>A0A0E0B5X7</accession>
<reference evidence="3" key="1">
    <citation type="submission" date="2015-04" db="UniProtKB">
        <authorList>
            <consortium name="EnsemblPlants"/>
        </authorList>
    </citation>
    <scope>IDENTIFICATION</scope>
</reference>
<reference evidence="3" key="2">
    <citation type="submission" date="2018-05" db="EMBL/GenBank/DDBJ databases">
        <title>OgluRS3 (Oryza glumaepatula Reference Sequence Version 3).</title>
        <authorList>
            <person name="Zhang J."/>
            <person name="Kudrna D."/>
            <person name="Lee S."/>
            <person name="Talag J."/>
            <person name="Welchert J."/>
            <person name="Wing R.A."/>
        </authorList>
    </citation>
    <scope>NUCLEOTIDE SEQUENCE [LARGE SCALE GENOMIC DNA]</scope>
</reference>
<dbReference type="eggNOG" id="KOG4526">
    <property type="taxonomic scope" value="Eukaryota"/>
</dbReference>
<evidence type="ECO:0000313" key="3">
    <source>
        <dbReference type="EnsemblPlants" id="OGLUM09G18730.1"/>
    </source>
</evidence>
<name>A0A0E0B5X7_9ORYZ</name>
<feature type="domain" description="DUF1279" evidence="2">
    <location>
        <begin position="6"/>
        <end position="117"/>
    </location>
</feature>
<dbReference type="InterPro" id="IPR009688">
    <property type="entry name" value="FAM210A/B-like_dom"/>
</dbReference>
<dbReference type="InterPro" id="IPR045866">
    <property type="entry name" value="FAM210A/B-like"/>
</dbReference>
<dbReference type="EnsemblPlants" id="OGLUM09G18730.1">
    <property type="protein sequence ID" value="OGLUM09G18730.1"/>
    <property type="gene ID" value="OGLUM09G18730"/>
</dbReference>
<dbReference type="PANTHER" id="PTHR21377:SF0">
    <property type="entry name" value="PROTEIN FAM210B, MITOCHONDRIAL"/>
    <property type="match status" value="1"/>
</dbReference>
<dbReference type="Proteomes" id="UP000026961">
    <property type="component" value="Chromosome 9"/>
</dbReference>
<dbReference type="AlphaFoldDB" id="A0A0E0B5X7"/>
<protein>
    <recommendedName>
        <fullName evidence="2">DUF1279 domain-containing protein</fullName>
    </recommendedName>
</protein>
<dbReference type="PANTHER" id="PTHR21377">
    <property type="entry name" value="PROTEIN FAM210B, MITOCHONDRIAL"/>
    <property type="match status" value="1"/>
</dbReference>
<evidence type="ECO:0000256" key="1">
    <source>
        <dbReference type="SAM" id="MobiDB-lite"/>
    </source>
</evidence>
<feature type="region of interest" description="Disordered" evidence="1">
    <location>
        <begin position="56"/>
        <end position="81"/>
    </location>
</feature>